<dbReference type="Gene3D" id="3.30.70.100">
    <property type="match status" value="1"/>
</dbReference>
<protein>
    <recommendedName>
        <fullName evidence="2">ABM domain-containing protein</fullName>
    </recommendedName>
</protein>
<evidence type="ECO:0000313" key="4">
    <source>
        <dbReference type="Proteomes" id="UP000238949"/>
    </source>
</evidence>
<keyword evidence="4" id="KW-1185">Reference proteome</keyword>
<dbReference type="PANTHER" id="PTHR33336">
    <property type="entry name" value="QUINOL MONOOXYGENASE YGIN-RELATED"/>
    <property type="match status" value="1"/>
</dbReference>
<evidence type="ECO:0000313" key="3">
    <source>
        <dbReference type="EMBL" id="PRO73081.1"/>
    </source>
</evidence>
<dbReference type="PANTHER" id="PTHR33336:SF3">
    <property type="entry name" value="ABM DOMAIN-CONTAINING PROTEIN"/>
    <property type="match status" value="1"/>
</dbReference>
<dbReference type="OrthoDB" id="9812754at2"/>
<feature type="chain" id="PRO_5015556573" description="ABM domain-containing protein" evidence="1">
    <location>
        <begin position="24"/>
        <end position="201"/>
    </location>
</feature>
<dbReference type="InterPro" id="IPR011008">
    <property type="entry name" value="Dimeric_a/b-barrel"/>
</dbReference>
<accession>A0A2S9V9D9</accession>
<feature type="domain" description="ABM" evidence="2">
    <location>
        <begin position="29"/>
        <end position="119"/>
    </location>
</feature>
<dbReference type="SUPFAM" id="SSF54909">
    <property type="entry name" value="Dimeric alpha+beta barrel"/>
    <property type="match status" value="1"/>
</dbReference>
<dbReference type="EMBL" id="PVNP01000146">
    <property type="protein sequence ID" value="PRO73081.1"/>
    <property type="molecule type" value="Genomic_DNA"/>
</dbReference>
<dbReference type="AlphaFoldDB" id="A0A2S9V9D9"/>
<name>A0A2S9V9D9_9ALTE</name>
<dbReference type="GO" id="GO:0003824">
    <property type="term" value="F:catalytic activity"/>
    <property type="evidence" value="ECO:0007669"/>
    <property type="project" value="TreeGrafter"/>
</dbReference>
<dbReference type="PROSITE" id="PS51725">
    <property type="entry name" value="ABM"/>
    <property type="match status" value="1"/>
</dbReference>
<evidence type="ECO:0000256" key="1">
    <source>
        <dbReference type="SAM" id="SignalP"/>
    </source>
</evidence>
<dbReference type="Proteomes" id="UP000238949">
    <property type="component" value="Unassembled WGS sequence"/>
</dbReference>
<reference evidence="4" key="1">
    <citation type="journal article" date="2020" name="Int. J. Syst. Evol. Microbiol.">
        <title>Alteromonas alba sp. nov., a marine bacterium isolated from the seawater of the West Pacific Ocean.</title>
        <authorList>
            <person name="Sun C."/>
            <person name="Wu Y.-H."/>
            <person name="Xamxidin M."/>
            <person name="Cheng H."/>
            <person name="Xu X.-W."/>
        </authorList>
    </citation>
    <scope>NUCLEOTIDE SEQUENCE [LARGE SCALE GENOMIC DNA]</scope>
    <source>
        <strain evidence="4">190</strain>
    </source>
</reference>
<proteinExistence type="predicted"/>
<organism evidence="3 4">
    <name type="scientific">Alteromonas alba</name>
    <dbReference type="NCBI Taxonomy" id="2079529"/>
    <lineage>
        <taxon>Bacteria</taxon>
        <taxon>Pseudomonadati</taxon>
        <taxon>Pseudomonadota</taxon>
        <taxon>Gammaproteobacteria</taxon>
        <taxon>Alteromonadales</taxon>
        <taxon>Alteromonadaceae</taxon>
        <taxon>Alteromonas/Salinimonas group</taxon>
        <taxon>Alteromonas</taxon>
    </lineage>
</organism>
<feature type="signal peptide" evidence="1">
    <location>
        <begin position="1"/>
        <end position="23"/>
    </location>
</feature>
<evidence type="ECO:0000259" key="2">
    <source>
        <dbReference type="PROSITE" id="PS51725"/>
    </source>
</evidence>
<dbReference type="Pfam" id="PF03992">
    <property type="entry name" value="ABM"/>
    <property type="match status" value="1"/>
</dbReference>
<dbReference type="RefSeq" id="WP_105935004.1">
    <property type="nucleotide sequence ID" value="NZ_PVNP01000146.1"/>
</dbReference>
<sequence>MQSWISVILLGLMIAISPVQASAADYPGIIRIAELDIDPQHLDEYLALLTEEAEASVRLEPGVIAIFPMVQEQNPTAVRILEIYASQQAYESHLQTGHFLKYKKATLHMVKALRLIDMQAIDARTMSILFSKMATPPPMLMCPAHGDQENAQPSGHPAFPAPTASQWVLRCPAYIARNDCIPSIPCRVSSVCRPEMCRAAR</sequence>
<dbReference type="InterPro" id="IPR050744">
    <property type="entry name" value="AI-2_Isomerase_LsrG"/>
</dbReference>
<keyword evidence="1" id="KW-0732">Signal</keyword>
<dbReference type="InterPro" id="IPR007138">
    <property type="entry name" value="ABM_dom"/>
</dbReference>
<gene>
    <name evidence="3" type="ORF">C6Y40_13325</name>
</gene>
<comment type="caution">
    <text evidence="3">The sequence shown here is derived from an EMBL/GenBank/DDBJ whole genome shotgun (WGS) entry which is preliminary data.</text>
</comment>